<evidence type="ECO:0000313" key="2">
    <source>
        <dbReference type="EMBL" id="MFD1914108.1"/>
    </source>
</evidence>
<dbReference type="EMBL" id="JBHUGH010000034">
    <property type="protein sequence ID" value="MFD1914108.1"/>
    <property type="molecule type" value="Genomic_DNA"/>
</dbReference>
<evidence type="ECO:0000313" key="3">
    <source>
        <dbReference type="Proteomes" id="UP001597353"/>
    </source>
</evidence>
<name>A0ABW4SAF4_9RHOB</name>
<organism evidence="2 3">
    <name type="scientific">Halodurantibacterium flavum</name>
    <dbReference type="NCBI Taxonomy" id="1382802"/>
    <lineage>
        <taxon>Bacteria</taxon>
        <taxon>Pseudomonadati</taxon>
        <taxon>Pseudomonadota</taxon>
        <taxon>Alphaproteobacteria</taxon>
        <taxon>Rhodobacterales</taxon>
        <taxon>Paracoccaceae</taxon>
        <taxon>Halodurantibacterium</taxon>
    </lineage>
</organism>
<proteinExistence type="predicted"/>
<keyword evidence="3" id="KW-1185">Reference proteome</keyword>
<reference evidence="3" key="1">
    <citation type="journal article" date="2019" name="Int. J. Syst. Evol. Microbiol.">
        <title>The Global Catalogue of Microorganisms (GCM) 10K type strain sequencing project: providing services to taxonomists for standard genome sequencing and annotation.</title>
        <authorList>
            <consortium name="The Broad Institute Genomics Platform"/>
            <consortium name="The Broad Institute Genome Sequencing Center for Infectious Disease"/>
            <person name="Wu L."/>
            <person name="Ma J."/>
        </authorList>
    </citation>
    <scope>NUCLEOTIDE SEQUENCE [LARGE SCALE GENOMIC DNA]</scope>
    <source>
        <strain evidence="3">CGMCC 4.7242</strain>
    </source>
</reference>
<evidence type="ECO:0000259" key="1">
    <source>
        <dbReference type="Pfam" id="PF22262"/>
    </source>
</evidence>
<dbReference type="InterPro" id="IPR053802">
    <property type="entry name" value="DUF6950"/>
</dbReference>
<dbReference type="RefSeq" id="WP_390265102.1">
    <property type="nucleotide sequence ID" value="NZ_JBHUGH010000034.1"/>
</dbReference>
<feature type="domain" description="DUF6950" evidence="1">
    <location>
        <begin position="12"/>
        <end position="145"/>
    </location>
</feature>
<protein>
    <submittedName>
        <fullName evidence="2">DUF6950 family protein</fullName>
    </submittedName>
</protein>
<accession>A0ABW4SAF4</accession>
<sequence length="146" mass="15332">MGALMEGSALPRLPDWQARLTAFVMACRTEELVPGRFDCMLFAAGAVMAVTGVDLAAPWRRRYSTFRGGQRILRRAGHADHVALLDAHLPVIHPSRAVPGDLAAVPGTDGLPAIGVIQGAAIFVLGEEGGLALAPLLSARSAWKVG</sequence>
<dbReference type="Proteomes" id="UP001597353">
    <property type="component" value="Unassembled WGS sequence"/>
</dbReference>
<dbReference type="Pfam" id="PF22262">
    <property type="entry name" value="DUF6950"/>
    <property type="match status" value="1"/>
</dbReference>
<gene>
    <name evidence="2" type="ORF">ACFSGJ_18045</name>
</gene>
<comment type="caution">
    <text evidence="2">The sequence shown here is derived from an EMBL/GenBank/DDBJ whole genome shotgun (WGS) entry which is preliminary data.</text>
</comment>